<dbReference type="InterPro" id="IPR058245">
    <property type="entry name" value="NreC/VraR/RcsB-like_REC"/>
</dbReference>
<dbReference type="InterPro" id="IPR039420">
    <property type="entry name" value="WalR-like"/>
</dbReference>
<evidence type="ECO:0000313" key="8">
    <source>
        <dbReference type="EMBL" id="NRF65701.1"/>
    </source>
</evidence>
<evidence type="ECO:0000256" key="5">
    <source>
        <dbReference type="PROSITE-ProRule" id="PRU00169"/>
    </source>
</evidence>
<keyword evidence="4" id="KW-0804">Transcription</keyword>
<evidence type="ECO:0000256" key="1">
    <source>
        <dbReference type="ARBA" id="ARBA00022553"/>
    </source>
</evidence>
<keyword evidence="3" id="KW-0238">DNA-binding</keyword>
<feature type="domain" description="Response regulatory" evidence="7">
    <location>
        <begin position="12"/>
        <end position="128"/>
    </location>
</feature>
<keyword evidence="1 5" id="KW-0597">Phosphoprotein</keyword>
<dbReference type="PANTHER" id="PTHR43214:SF41">
    <property type="entry name" value="NITRATE_NITRITE RESPONSE REGULATOR PROTEIN NARP"/>
    <property type="match status" value="1"/>
</dbReference>
<evidence type="ECO:0000256" key="3">
    <source>
        <dbReference type="ARBA" id="ARBA00023125"/>
    </source>
</evidence>
<keyword evidence="2" id="KW-0805">Transcription regulation</keyword>
<comment type="caution">
    <text evidence="8">The sequence shown here is derived from an EMBL/GenBank/DDBJ whole genome shotgun (WGS) entry which is preliminary data.</text>
</comment>
<dbReference type="SMART" id="SM00421">
    <property type="entry name" value="HTH_LUXR"/>
    <property type="match status" value="1"/>
</dbReference>
<evidence type="ECO:0000256" key="2">
    <source>
        <dbReference type="ARBA" id="ARBA00023015"/>
    </source>
</evidence>
<protein>
    <submittedName>
        <fullName evidence="8">Response regulator transcription factor</fullName>
    </submittedName>
</protein>
<evidence type="ECO:0000259" key="7">
    <source>
        <dbReference type="PROSITE" id="PS50110"/>
    </source>
</evidence>
<dbReference type="SUPFAM" id="SSF46894">
    <property type="entry name" value="C-terminal effector domain of the bipartite response regulators"/>
    <property type="match status" value="1"/>
</dbReference>
<dbReference type="EMBL" id="JABRWJ010000001">
    <property type="protein sequence ID" value="NRF65701.1"/>
    <property type="molecule type" value="Genomic_DNA"/>
</dbReference>
<organism evidence="8 9">
    <name type="scientific">Pseudaquabacterium terrae</name>
    <dbReference type="NCBI Taxonomy" id="2732868"/>
    <lineage>
        <taxon>Bacteria</taxon>
        <taxon>Pseudomonadati</taxon>
        <taxon>Pseudomonadota</taxon>
        <taxon>Betaproteobacteria</taxon>
        <taxon>Burkholderiales</taxon>
        <taxon>Sphaerotilaceae</taxon>
        <taxon>Pseudaquabacterium</taxon>
    </lineage>
</organism>
<dbReference type="Gene3D" id="3.40.50.2300">
    <property type="match status" value="1"/>
</dbReference>
<dbReference type="PROSITE" id="PS50043">
    <property type="entry name" value="HTH_LUXR_2"/>
    <property type="match status" value="1"/>
</dbReference>
<gene>
    <name evidence="8" type="ORF">HLB44_01755</name>
</gene>
<keyword evidence="9" id="KW-1185">Reference proteome</keyword>
<reference evidence="8 9" key="1">
    <citation type="submission" date="2020-05" db="EMBL/GenBank/DDBJ databases">
        <title>Aquincola sp. isolate from soil.</title>
        <authorList>
            <person name="Han J."/>
            <person name="Kim D.-U."/>
        </authorList>
    </citation>
    <scope>NUCLEOTIDE SEQUENCE [LARGE SCALE GENOMIC DNA]</scope>
    <source>
        <strain evidence="8 9">S2</strain>
    </source>
</reference>
<accession>A0ABX2EAW1</accession>
<dbReference type="PROSITE" id="PS00622">
    <property type="entry name" value="HTH_LUXR_1"/>
    <property type="match status" value="1"/>
</dbReference>
<dbReference type="PANTHER" id="PTHR43214">
    <property type="entry name" value="TWO-COMPONENT RESPONSE REGULATOR"/>
    <property type="match status" value="1"/>
</dbReference>
<dbReference type="InterPro" id="IPR011006">
    <property type="entry name" value="CheY-like_superfamily"/>
</dbReference>
<dbReference type="RefSeq" id="WP_173119969.1">
    <property type="nucleotide sequence ID" value="NZ_JABRWJ010000001.1"/>
</dbReference>
<dbReference type="SUPFAM" id="SSF52172">
    <property type="entry name" value="CheY-like"/>
    <property type="match status" value="1"/>
</dbReference>
<evidence type="ECO:0000313" key="9">
    <source>
        <dbReference type="Proteomes" id="UP000737171"/>
    </source>
</evidence>
<dbReference type="PROSITE" id="PS50110">
    <property type="entry name" value="RESPONSE_REGULATORY"/>
    <property type="match status" value="1"/>
</dbReference>
<dbReference type="Pfam" id="PF00072">
    <property type="entry name" value="Response_reg"/>
    <property type="match status" value="1"/>
</dbReference>
<feature type="domain" description="HTH luxR-type" evidence="6">
    <location>
        <begin position="147"/>
        <end position="212"/>
    </location>
</feature>
<dbReference type="InterPro" id="IPR001789">
    <property type="entry name" value="Sig_transdc_resp-reg_receiver"/>
</dbReference>
<evidence type="ECO:0000259" key="6">
    <source>
        <dbReference type="PROSITE" id="PS50043"/>
    </source>
</evidence>
<dbReference type="Proteomes" id="UP000737171">
    <property type="component" value="Unassembled WGS sequence"/>
</dbReference>
<name>A0ABX2EAW1_9BURK</name>
<dbReference type="InterPro" id="IPR000792">
    <property type="entry name" value="Tscrpt_reg_LuxR_C"/>
</dbReference>
<proteinExistence type="predicted"/>
<sequence length="221" mass="24319">MPLAHDTREAVRIVLADDHELVRSGLKLLLEMVAGVTVVSQARNGEELLADVRRHAPDLVVTDLSMPGMDGLTALAELRAMAKPPKVLVVSMHDSPDFIRRALQLGASGYVMKESSPLELEHAVRAVMAGLPYYSAQVSKRLIQARERGPEEMLTGRQLEILVMIARGQAAKEIAFTLKLSSKTVDVHRARIMERLGINDLPGLTLYCVRHGLVDSMREAL</sequence>
<dbReference type="Pfam" id="PF00196">
    <property type="entry name" value="GerE"/>
    <property type="match status" value="1"/>
</dbReference>
<feature type="modified residue" description="4-aspartylphosphate" evidence="5">
    <location>
        <position position="63"/>
    </location>
</feature>
<dbReference type="CDD" id="cd17535">
    <property type="entry name" value="REC_NarL-like"/>
    <property type="match status" value="1"/>
</dbReference>
<evidence type="ECO:0000256" key="4">
    <source>
        <dbReference type="ARBA" id="ARBA00023163"/>
    </source>
</evidence>
<dbReference type="SMART" id="SM00448">
    <property type="entry name" value="REC"/>
    <property type="match status" value="1"/>
</dbReference>
<dbReference type="PRINTS" id="PR00038">
    <property type="entry name" value="HTHLUXR"/>
</dbReference>
<dbReference type="CDD" id="cd06170">
    <property type="entry name" value="LuxR_C_like"/>
    <property type="match status" value="1"/>
</dbReference>
<dbReference type="InterPro" id="IPR016032">
    <property type="entry name" value="Sig_transdc_resp-reg_C-effctor"/>
</dbReference>